<sequence>MQKSFRSVKLPVMNNVRKAASIYFTLIELLVVIAIIAILAAMLLPALNKARSRAQQIQCVNNEKQIVTGILMYTSDFGDQLPATITSILGAGVTENRSLSESKLAYPNVGLGLVAAGKYLGGTDADFTRRVTGNNRPKILKCPSNPKDGWNQAGVYNFADYIYSRDLSNVSCCLPSFNKPLGRLKNEVLSFCISGDRMLRNGVEVGKIPPNHNRGITVARVDGSASWVSLNTYRSGSSFESRMEKIDQL</sequence>
<dbReference type="InterPro" id="IPR045584">
    <property type="entry name" value="Pilin-like"/>
</dbReference>
<evidence type="ECO:0000256" key="1">
    <source>
        <dbReference type="SAM" id="Phobius"/>
    </source>
</evidence>
<dbReference type="Gene3D" id="3.30.700.10">
    <property type="entry name" value="Glycoprotein, Type 4 Pilin"/>
    <property type="match status" value="1"/>
</dbReference>
<dbReference type="AlphaFoldDB" id="A0A2U1BBH5"/>
<name>A0A2U1BBH5_9BACT</name>
<proteinExistence type="predicted"/>
<dbReference type="InterPro" id="IPR012902">
    <property type="entry name" value="N_methyl_site"/>
</dbReference>
<protein>
    <submittedName>
        <fullName evidence="2">Prepilin-type N-terminal cleavage/methylation domain-containing protein</fullName>
    </submittedName>
</protein>
<dbReference type="EMBL" id="QEKH01000001">
    <property type="protein sequence ID" value="PVY46009.1"/>
    <property type="molecule type" value="Genomic_DNA"/>
</dbReference>
<feature type="transmembrane region" description="Helical" evidence="1">
    <location>
        <begin position="20"/>
        <end position="44"/>
    </location>
</feature>
<organism evidence="2 3">
    <name type="scientific">Victivallis vadensis</name>
    <dbReference type="NCBI Taxonomy" id="172901"/>
    <lineage>
        <taxon>Bacteria</taxon>
        <taxon>Pseudomonadati</taxon>
        <taxon>Lentisphaerota</taxon>
        <taxon>Lentisphaeria</taxon>
        <taxon>Victivallales</taxon>
        <taxon>Victivallaceae</taxon>
        <taxon>Victivallis</taxon>
    </lineage>
</organism>
<gene>
    <name evidence="2" type="ORF">C8D82_101208</name>
</gene>
<comment type="caution">
    <text evidence="2">The sequence shown here is derived from an EMBL/GenBank/DDBJ whole genome shotgun (WGS) entry which is preliminary data.</text>
</comment>
<dbReference type="NCBIfam" id="TIGR02532">
    <property type="entry name" value="IV_pilin_GFxxxE"/>
    <property type="match status" value="1"/>
</dbReference>
<dbReference type="PANTHER" id="PTHR30093">
    <property type="entry name" value="GENERAL SECRETION PATHWAY PROTEIN G"/>
    <property type="match status" value="1"/>
</dbReference>
<evidence type="ECO:0000313" key="3">
    <source>
        <dbReference type="Proteomes" id="UP000245959"/>
    </source>
</evidence>
<dbReference type="SUPFAM" id="SSF54523">
    <property type="entry name" value="Pili subunits"/>
    <property type="match status" value="1"/>
</dbReference>
<reference evidence="2 3" key="1">
    <citation type="submission" date="2018-04" db="EMBL/GenBank/DDBJ databases">
        <title>Genomic Encyclopedia of Type Strains, Phase IV (KMG-IV): sequencing the most valuable type-strain genomes for metagenomic binning, comparative biology and taxonomic classification.</title>
        <authorList>
            <person name="Goeker M."/>
        </authorList>
    </citation>
    <scope>NUCLEOTIDE SEQUENCE [LARGE SCALE GENOMIC DNA]</scope>
    <source>
        <strain evidence="2 3">DSM 14823</strain>
    </source>
</reference>
<keyword evidence="1" id="KW-1133">Transmembrane helix</keyword>
<keyword evidence="1" id="KW-0472">Membrane</keyword>
<dbReference type="Proteomes" id="UP000245959">
    <property type="component" value="Unassembled WGS sequence"/>
</dbReference>
<dbReference type="GeneID" id="79513917"/>
<evidence type="ECO:0000313" key="2">
    <source>
        <dbReference type="EMBL" id="PVY46009.1"/>
    </source>
</evidence>
<dbReference type="RefSeq" id="WP_116882399.1">
    <property type="nucleotide sequence ID" value="NZ_CAJKCJ010000054.1"/>
</dbReference>
<keyword evidence="3" id="KW-1185">Reference proteome</keyword>
<accession>A0A2U1BBH5</accession>
<keyword evidence="1" id="KW-0812">Transmembrane</keyword>